<dbReference type="VEuPathDB" id="FungiDB:ACJ73_08049"/>
<feature type="coiled-coil region" evidence="1">
    <location>
        <begin position="6"/>
        <end position="56"/>
    </location>
</feature>
<proteinExistence type="predicted"/>
<evidence type="ECO:0000256" key="1">
    <source>
        <dbReference type="SAM" id="Coils"/>
    </source>
</evidence>
<dbReference type="EMBL" id="LGTZ01001785">
    <property type="protein sequence ID" value="OJD20617.1"/>
    <property type="molecule type" value="Genomic_DNA"/>
</dbReference>
<reference evidence="2 3" key="1">
    <citation type="submission" date="2015-08" db="EMBL/GenBank/DDBJ databases">
        <title>Emmonsia species relationships and genome sequence.</title>
        <authorList>
            <person name="Cuomo C.A."/>
            <person name="Schwartz I.S."/>
            <person name="Kenyon C."/>
            <person name="De Hoog G.S."/>
            <person name="Govender N.P."/>
            <person name="Botha A."/>
            <person name="Moreno L."/>
            <person name="De Vries M."/>
            <person name="Munoz J.F."/>
            <person name="Stielow J.B."/>
        </authorList>
    </citation>
    <scope>NUCLEOTIDE SEQUENCE [LARGE SCALE GENOMIC DNA]</scope>
    <source>
        <strain evidence="2 3">EI222</strain>
    </source>
</reference>
<evidence type="ECO:0000313" key="2">
    <source>
        <dbReference type="EMBL" id="OJD20617.1"/>
    </source>
</evidence>
<protein>
    <submittedName>
        <fullName evidence="2">Uncharacterized protein</fullName>
    </submittedName>
</protein>
<accession>A0A1J9PW95</accession>
<dbReference type="AlphaFoldDB" id="A0A1J9PW95"/>
<keyword evidence="1" id="KW-0175">Coiled coil</keyword>
<keyword evidence="3" id="KW-1185">Reference proteome</keyword>
<comment type="caution">
    <text evidence="2">The sequence shown here is derived from an EMBL/GenBank/DDBJ whole genome shotgun (WGS) entry which is preliminary data.</text>
</comment>
<organism evidence="2 3">
    <name type="scientific">Blastomyces percursus</name>
    <dbReference type="NCBI Taxonomy" id="1658174"/>
    <lineage>
        <taxon>Eukaryota</taxon>
        <taxon>Fungi</taxon>
        <taxon>Dikarya</taxon>
        <taxon>Ascomycota</taxon>
        <taxon>Pezizomycotina</taxon>
        <taxon>Eurotiomycetes</taxon>
        <taxon>Eurotiomycetidae</taxon>
        <taxon>Onygenales</taxon>
        <taxon>Ajellomycetaceae</taxon>
        <taxon>Blastomyces</taxon>
    </lineage>
</organism>
<dbReference type="OrthoDB" id="4195528at2759"/>
<gene>
    <name evidence="2" type="ORF">ACJ73_08049</name>
</gene>
<sequence>MTKKLLDKAEKMRRKLRDKIVEDANNYEGESKQYNSEEINAELKELVAELEFTVEDMDWTMWLFTERRKIRNEWRGIYIIPTYGKLEIVPGGSLEEGFVHISRMSRCWSRKLLFLSYFP</sequence>
<name>A0A1J9PW95_9EURO</name>
<evidence type="ECO:0000313" key="3">
    <source>
        <dbReference type="Proteomes" id="UP000242791"/>
    </source>
</evidence>
<dbReference type="Proteomes" id="UP000242791">
    <property type="component" value="Unassembled WGS sequence"/>
</dbReference>